<keyword evidence="6" id="KW-1185">Reference proteome</keyword>
<dbReference type="GO" id="GO:0005741">
    <property type="term" value="C:mitochondrial outer membrane"/>
    <property type="evidence" value="ECO:0007669"/>
    <property type="project" value="TreeGrafter"/>
</dbReference>
<dbReference type="GO" id="GO:0051279">
    <property type="term" value="P:regulation of release of sequestered calcium ion into cytosol"/>
    <property type="evidence" value="ECO:0007669"/>
    <property type="project" value="Ensembl"/>
</dbReference>
<dbReference type="GeneTree" id="ENSGT01130000278292"/>
<dbReference type="InterPro" id="IPR046371">
    <property type="entry name" value="Bcl-2_BH1-3"/>
</dbReference>
<dbReference type="KEGG" id="pki:111846716"/>
<dbReference type="CDD" id="cd06845">
    <property type="entry name" value="Bcl-2_like"/>
    <property type="match status" value="1"/>
</dbReference>
<dbReference type="PRINTS" id="PR01862">
    <property type="entry name" value="BCL2FAMILY"/>
</dbReference>
<dbReference type="Ensembl" id="ENSPKIT00000022303.1">
    <property type="protein sequence ID" value="ENSPKIP00000041268.1"/>
    <property type="gene ID" value="ENSPKIG00000017890.1"/>
</dbReference>
<evidence type="ECO:0000256" key="2">
    <source>
        <dbReference type="ARBA" id="ARBA00022703"/>
    </source>
</evidence>
<dbReference type="GO" id="GO:0043066">
    <property type="term" value="P:negative regulation of apoptotic process"/>
    <property type="evidence" value="ECO:0007669"/>
    <property type="project" value="Ensembl"/>
</dbReference>
<dbReference type="GO" id="GO:0090504">
    <property type="term" value="P:epiboly"/>
    <property type="evidence" value="ECO:0007669"/>
    <property type="project" value="Ensembl"/>
</dbReference>
<dbReference type="GO" id="GO:0097192">
    <property type="term" value="P:extrinsic apoptotic signaling pathway in absence of ligand"/>
    <property type="evidence" value="ECO:0007669"/>
    <property type="project" value="TreeGrafter"/>
</dbReference>
<dbReference type="SUPFAM" id="SSF56854">
    <property type="entry name" value="Bcl-2 inhibitors of programmed cell death"/>
    <property type="match status" value="1"/>
</dbReference>
<dbReference type="SMART" id="SM00337">
    <property type="entry name" value="BCL"/>
    <property type="match status" value="1"/>
</dbReference>
<evidence type="ECO:0000256" key="1">
    <source>
        <dbReference type="ARBA" id="ARBA00009458"/>
    </source>
</evidence>
<keyword evidence="2" id="KW-0053">Apoptosis</keyword>
<keyword evidence="3" id="KW-0472">Membrane</keyword>
<keyword evidence="3" id="KW-0812">Transmembrane</keyword>
<evidence type="ECO:0000256" key="3">
    <source>
        <dbReference type="SAM" id="Phobius"/>
    </source>
</evidence>
<name>A0A3B3TFS5_9TELE</name>
<feature type="transmembrane region" description="Helical" evidence="3">
    <location>
        <begin position="158"/>
        <end position="175"/>
    </location>
</feature>
<dbReference type="Pfam" id="PF00452">
    <property type="entry name" value="Bcl-2"/>
    <property type="match status" value="1"/>
</dbReference>
<protein>
    <submittedName>
        <fullName evidence="5">BCL2 like 10</fullName>
    </submittedName>
</protein>
<sequence>MSSSLQNETLMVADDYMKFCIGISSTPPSESAKAMRCLAKEVESSQGPTLRALVQTFLIACGADPWTGLRSVMLELVGDGRLNWGRVISLFAFTGMLASELCSRGEDVSCSRRLAEMMVDFLNGEKQEWLIQNGGWGGFTNFVHTARPADQDSSMRKALYAAAGVGIAGITFLLVR</sequence>
<comment type="similarity">
    <text evidence="1">Belongs to the Bcl-2 family.</text>
</comment>
<organism evidence="5 6">
    <name type="scientific">Paramormyrops kingsleyae</name>
    <dbReference type="NCBI Taxonomy" id="1676925"/>
    <lineage>
        <taxon>Eukaryota</taxon>
        <taxon>Metazoa</taxon>
        <taxon>Chordata</taxon>
        <taxon>Craniata</taxon>
        <taxon>Vertebrata</taxon>
        <taxon>Euteleostomi</taxon>
        <taxon>Actinopterygii</taxon>
        <taxon>Neopterygii</taxon>
        <taxon>Teleostei</taxon>
        <taxon>Osteoglossocephala</taxon>
        <taxon>Osteoglossomorpha</taxon>
        <taxon>Osteoglossiformes</taxon>
        <taxon>Mormyridae</taxon>
        <taxon>Paramormyrops</taxon>
    </lineage>
</organism>
<dbReference type="InterPro" id="IPR026298">
    <property type="entry name" value="Bcl-2_fam"/>
</dbReference>
<dbReference type="InterPro" id="IPR036834">
    <property type="entry name" value="Bcl-2-like_sf"/>
</dbReference>
<dbReference type="Gene3D" id="1.10.437.10">
    <property type="entry name" value="Blc2-like"/>
    <property type="match status" value="1"/>
</dbReference>
<proteinExistence type="inferred from homology"/>
<dbReference type="Proteomes" id="UP000261540">
    <property type="component" value="Unplaced"/>
</dbReference>
<dbReference type="GO" id="GO:0019722">
    <property type="term" value="P:calcium-mediated signaling"/>
    <property type="evidence" value="ECO:0007669"/>
    <property type="project" value="Ensembl"/>
</dbReference>
<dbReference type="GO" id="GO:0008630">
    <property type="term" value="P:intrinsic apoptotic signaling pathway in response to DNA damage"/>
    <property type="evidence" value="ECO:0007669"/>
    <property type="project" value="TreeGrafter"/>
</dbReference>
<dbReference type="PANTHER" id="PTHR11256">
    <property type="entry name" value="BCL-2 RELATED"/>
    <property type="match status" value="1"/>
</dbReference>
<dbReference type="AlphaFoldDB" id="A0A3B3TFS5"/>
<dbReference type="GO" id="GO:0001836">
    <property type="term" value="P:release of cytochrome c from mitochondria"/>
    <property type="evidence" value="ECO:0007669"/>
    <property type="project" value="TreeGrafter"/>
</dbReference>
<dbReference type="STRING" id="1676925.ENSPKIP00000041268"/>
<reference evidence="5" key="1">
    <citation type="submission" date="2025-08" db="UniProtKB">
        <authorList>
            <consortium name="Ensembl"/>
        </authorList>
    </citation>
    <scope>IDENTIFICATION</scope>
</reference>
<evidence type="ECO:0000313" key="5">
    <source>
        <dbReference type="Ensembl" id="ENSPKIP00000041268.1"/>
    </source>
</evidence>
<dbReference type="InterPro" id="IPR002475">
    <property type="entry name" value="Bcl2-like"/>
</dbReference>
<evidence type="ECO:0000313" key="6">
    <source>
        <dbReference type="Proteomes" id="UP000261540"/>
    </source>
</evidence>
<evidence type="ECO:0000259" key="4">
    <source>
        <dbReference type="SMART" id="SM00337"/>
    </source>
</evidence>
<reference evidence="5" key="2">
    <citation type="submission" date="2025-09" db="UniProtKB">
        <authorList>
            <consortium name="Ensembl"/>
        </authorList>
    </citation>
    <scope>IDENTIFICATION</scope>
</reference>
<dbReference type="PANTHER" id="PTHR11256:SF61">
    <property type="entry name" value="BCL2-LIKE 10"/>
    <property type="match status" value="1"/>
</dbReference>
<accession>A0A3B3TFS5</accession>
<dbReference type="GO" id="GO:0007369">
    <property type="term" value="P:gastrulation"/>
    <property type="evidence" value="ECO:0007669"/>
    <property type="project" value="Ensembl"/>
</dbReference>
<keyword evidence="3" id="KW-1133">Transmembrane helix</keyword>
<dbReference type="GO" id="GO:0051400">
    <property type="term" value="F:BH domain binding"/>
    <property type="evidence" value="ECO:0007669"/>
    <property type="project" value="TreeGrafter"/>
</dbReference>
<dbReference type="PROSITE" id="PS50062">
    <property type="entry name" value="BCL2_FAMILY"/>
    <property type="match status" value="1"/>
</dbReference>
<dbReference type="GO" id="GO:0001756">
    <property type="term" value="P:somitogenesis"/>
    <property type="evidence" value="ECO:0007669"/>
    <property type="project" value="Ensembl"/>
</dbReference>
<dbReference type="OrthoDB" id="8856583at2759"/>
<feature type="domain" description="Bcl-2 Bcl-2 homology region 1-3" evidence="4">
    <location>
        <begin position="35"/>
        <end position="136"/>
    </location>
</feature>